<sequence length="498" mass="57476">MKFIFKFLNLFFLLISLSLNIFLSSYSKYSQAISAFISIIIILLILNYCKLSFNSWIFKYFIPIISITFTTLFTKFFGLHFKIIVKTPLFPEETESFSNLIYFSIIFIRIILPSVLSYYMSSPNSLILTLPSFAVIIDFFIRYINFTFRLYKYNEKIINKSEKINVSTISVDKTQIINNQYFDNTYNISSLIKKMWVEFPSLLDKQLPDKPENDSLPIFENFQIDVFGKYNRRLIDLTEEMAKNGSKLIFWSEANAIIVNRVDELKFILTFKGIAEKYSCHVGVTFGVFYNVQNAPYFRNKILIFGADGDSKMRVLKRFPIINLEKSLLITEDTDINIYSSKQNSKEFFLSSALGNDRFLLDSQADADILLVTQANWRELDIEGLDLFQDYFDQILAVEKGYSIIRNSRGKSLSTTSINPIGEKINSLNTFQINNEKEEIIVNTFQIPLKGIKPLNMGYSTLGLLIFCGFVSSFSIGIFLANFLIGEKSSKKTKTKTD</sequence>
<feature type="transmembrane region" description="Helical" evidence="1">
    <location>
        <begin position="29"/>
        <end position="48"/>
    </location>
</feature>
<feature type="transmembrane region" description="Helical" evidence="1">
    <location>
        <begin position="7"/>
        <end position="23"/>
    </location>
</feature>
<gene>
    <name evidence="2" type="ORF">M0811_10436</name>
</gene>
<dbReference type="AlphaFoldDB" id="A0A9Q0LFE1"/>
<dbReference type="EMBL" id="JAPDFW010000089">
    <property type="protein sequence ID" value="KAJ5071374.1"/>
    <property type="molecule type" value="Genomic_DNA"/>
</dbReference>
<feature type="transmembrane region" description="Helical" evidence="1">
    <location>
        <begin position="60"/>
        <end position="80"/>
    </location>
</feature>
<reference evidence="2" key="1">
    <citation type="submission" date="2022-10" db="EMBL/GenBank/DDBJ databases">
        <title>Novel sulphate-reducing endosymbionts in the free-living metamonad Anaeramoeba.</title>
        <authorList>
            <person name="Jerlstrom-Hultqvist J."/>
            <person name="Cepicka I."/>
            <person name="Gallot-Lavallee L."/>
            <person name="Salas-Leiva D."/>
            <person name="Curtis B.A."/>
            <person name="Zahonova K."/>
            <person name="Pipaliya S."/>
            <person name="Dacks J."/>
            <person name="Roger A.J."/>
        </authorList>
    </citation>
    <scope>NUCLEOTIDE SEQUENCE</scope>
    <source>
        <strain evidence="2">BMAN</strain>
    </source>
</reference>
<evidence type="ECO:0000313" key="2">
    <source>
        <dbReference type="EMBL" id="KAJ5071374.1"/>
    </source>
</evidence>
<protein>
    <submittedName>
        <fullName evidence="2">Uncharacterized protein</fullName>
    </submittedName>
</protein>
<name>A0A9Q0LFE1_ANAIG</name>
<feature type="transmembrane region" description="Helical" evidence="1">
    <location>
        <begin position="100"/>
        <end position="119"/>
    </location>
</feature>
<evidence type="ECO:0000256" key="1">
    <source>
        <dbReference type="SAM" id="Phobius"/>
    </source>
</evidence>
<organism evidence="2 3">
    <name type="scientific">Anaeramoeba ignava</name>
    <name type="common">Anaerobic marine amoeba</name>
    <dbReference type="NCBI Taxonomy" id="1746090"/>
    <lineage>
        <taxon>Eukaryota</taxon>
        <taxon>Metamonada</taxon>
        <taxon>Anaeramoebidae</taxon>
        <taxon>Anaeramoeba</taxon>
    </lineage>
</organism>
<feature type="transmembrane region" description="Helical" evidence="1">
    <location>
        <begin position="126"/>
        <end position="144"/>
    </location>
</feature>
<comment type="caution">
    <text evidence="2">The sequence shown here is derived from an EMBL/GenBank/DDBJ whole genome shotgun (WGS) entry which is preliminary data.</text>
</comment>
<keyword evidence="1" id="KW-0472">Membrane</keyword>
<evidence type="ECO:0000313" key="3">
    <source>
        <dbReference type="Proteomes" id="UP001149090"/>
    </source>
</evidence>
<accession>A0A9Q0LFE1</accession>
<keyword evidence="3" id="KW-1185">Reference proteome</keyword>
<proteinExistence type="predicted"/>
<keyword evidence="1" id="KW-1133">Transmembrane helix</keyword>
<keyword evidence="1" id="KW-0812">Transmembrane</keyword>
<feature type="transmembrane region" description="Helical" evidence="1">
    <location>
        <begin position="462"/>
        <end position="485"/>
    </location>
</feature>
<dbReference type="OrthoDB" id="2626014at2759"/>
<dbReference type="Proteomes" id="UP001149090">
    <property type="component" value="Unassembled WGS sequence"/>
</dbReference>